<evidence type="ECO:0000259" key="1">
    <source>
        <dbReference type="Pfam" id="PF04480"/>
    </source>
</evidence>
<dbReference type="Pfam" id="PF04480">
    <property type="entry name" value="DUF559"/>
    <property type="match status" value="1"/>
</dbReference>
<organism evidence="2">
    <name type="scientific">Brevibacterium koreense</name>
    <dbReference type="NCBI Taxonomy" id="3140787"/>
    <lineage>
        <taxon>Bacteria</taxon>
        <taxon>Bacillati</taxon>
        <taxon>Actinomycetota</taxon>
        <taxon>Actinomycetes</taxon>
        <taxon>Micrococcales</taxon>
        <taxon>Brevibacteriaceae</taxon>
        <taxon>Brevibacterium</taxon>
    </lineage>
</organism>
<dbReference type="EMBL" id="CP158281">
    <property type="protein sequence ID" value="XBV89760.1"/>
    <property type="molecule type" value="Genomic_DNA"/>
</dbReference>
<dbReference type="InterPro" id="IPR011335">
    <property type="entry name" value="Restrct_endonuc-II-like"/>
</dbReference>
<sequence length="238" mass="26719">MTKGREVFSHLSAAMIHGLDPAYPATSRVEVLRPNVSRKYRYLHVRNREVPTGQKAVIGMYSATSLERTLIDVARDYELDLAVPLIDEAIRGGRTSRNRLGDQLELCPEIRGGGAARQAIELSDGRREAPSESIAAVRFFEHGIGGFEPQVEFFDESGRVLARVDFCNVDAKVIIEVDGIEKYFMDDDVRGNLAKEKARESALEARGYRVIRLSFGQLFRSQPFAHILNTVAARLRQR</sequence>
<dbReference type="RefSeq" id="WP_350270632.1">
    <property type="nucleotide sequence ID" value="NZ_CP158281.1"/>
</dbReference>
<feature type="domain" description="DUF559" evidence="1">
    <location>
        <begin position="164"/>
        <end position="218"/>
    </location>
</feature>
<proteinExistence type="predicted"/>
<dbReference type="SUPFAM" id="SSF52980">
    <property type="entry name" value="Restriction endonuclease-like"/>
    <property type="match status" value="1"/>
</dbReference>
<accession>A0AAU7UM68</accession>
<dbReference type="AlphaFoldDB" id="A0AAU7UM68"/>
<evidence type="ECO:0000313" key="2">
    <source>
        <dbReference type="EMBL" id="XBV89760.1"/>
    </source>
</evidence>
<reference evidence="2" key="1">
    <citation type="submission" date="2024-06" db="EMBL/GenBank/DDBJ databases">
        <title>Brevibacterium koreense sp. nov., isolated from jogae-jeotgal, a Korean fermented seafood.</title>
        <authorList>
            <person name="Whon T.W."/>
            <person name="Nam S."/>
            <person name="Kim Y."/>
        </authorList>
    </citation>
    <scope>NUCLEOTIDE SEQUENCE</scope>
    <source>
        <strain evidence="2">CBA3109</strain>
    </source>
</reference>
<protein>
    <submittedName>
        <fullName evidence="2">DUF559 domain-containing protein</fullName>
    </submittedName>
</protein>
<dbReference type="Gene3D" id="3.40.960.10">
    <property type="entry name" value="VSR Endonuclease"/>
    <property type="match status" value="1"/>
</dbReference>
<dbReference type="InterPro" id="IPR007569">
    <property type="entry name" value="DUF559"/>
</dbReference>
<gene>
    <name evidence="2" type="ORF">AAFP32_03255</name>
</gene>
<name>A0AAU7UM68_9MICO</name>
<dbReference type="KEGG" id="bkr:AAFP32_03255"/>